<dbReference type="FunFam" id="3.30.930.10:FF:000003">
    <property type="entry name" value="Phenylalanine--tRNA ligase alpha subunit"/>
    <property type="match status" value="1"/>
</dbReference>
<evidence type="ECO:0000256" key="2">
    <source>
        <dbReference type="ARBA" id="ARBA00010207"/>
    </source>
</evidence>
<evidence type="ECO:0000313" key="16">
    <source>
        <dbReference type="Proteomes" id="UP000294850"/>
    </source>
</evidence>
<feature type="binding site" evidence="13">
    <location>
        <position position="258"/>
    </location>
    <ligand>
        <name>Mg(2+)</name>
        <dbReference type="ChEBI" id="CHEBI:18420"/>
        <note>shared with beta subunit</note>
    </ligand>
</feature>
<evidence type="ECO:0000259" key="14">
    <source>
        <dbReference type="PROSITE" id="PS50862"/>
    </source>
</evidence>
<dbReference type="HAMAP" id="MF_00281">
    <property type="entry name" value="Phe_tRNA_synth_alpha1"/>
    <property type="match status" value="1"/>
</dbReference>
<dbReference type="CDD" id="cd00496">
    <property type="entry name" value="PheRS_alpha_core"/>
    <property type="match status" value="1"/>
</dbReference>
<protein>
    <recommendedName>
        <fullName evidence="13">Phenylalanine--tRNA ligase alpha subunit</fullName>
        <ecNumber evidence="13">6.1.1.20</ecNumber>
    </recommendedName>
    <alternativeName>
        <fullName evidence="13">Phenylalanyl-tRNA synthetase alpha subunit</fullName>
        <shortName evidence="13">PheRS</shortName>
    </alternativeName>
</protein>
<comment type="cofactor">
    <cofactor evidence="13">
        <name>Mg(2+)</name>
        <dbReference type="ChEBI" id="CHEBI:18420"/>
    </cofactor>
    <text evidence="13">Binds 2 magnesium ions per tetramer.</text>
</comment>
<dbReference type="InterPro" id="IPR006195">
    <property type="entry name" value="aa-tRNA-synth_II"/>
</dbReference>
<evidence type="ECO:0000256" key="4">
    <source>
        <dbReference type="ARBA" id="ARBA00022490"/>
    </source>
</evidence>
<feature type="domain" description="Aminoacyl-transfer RNA synthetases class-II family profile" evidence="14">
    <location>
        <begin position="110"/>
        <end position="342"/>
    </location>
</feature>
<evidence type="ECO:0000256" key="3">
    <source>
        <dbReference type="ARBA" id="ARBA00011209"/>
    </source>
</evidence>
<dbReference type="Gene3D" id="3.30.930.10">
    <property type="entry name" value="Bira Bifunctional Protein, Domain 2"/>
    <property type="match status" value="1"/>
</dbReference>
<evidence type="ECO:0000256" key="7">
    <source>
        <dbReference type="ARBA" id="ARBA00022741"/>
    </source>
</evidence>
<dbReference type="Proteomes" id="UP000294850">
    <property type="component" value="Unassembled WGS sequence"/>
</dbReference>
<comment type="caution">
    <text evidence="15">The sequence shown here is derived from an EMBL/GenBank/DDBJ whole genome shotgun (WGS) entry which is preliminary data.</text>
</comment>
<dbReference type="InterPro" id="IPR002319">
    <property type="entry name" value="Phenylalanyl-tRNA_Synthase"/>
</dbReference>
<keyword evidence="5 13" id="KW-0436">Ligase</keyword>
<keyword evidence="7 13" id="KW-0547">Nucleotide-binding</keyword>
<comment type="subcellular location">
    <subcellularLocation>
        <location evidence="1 13">Cytoplasm</location>
    </subcellularLocation>
</comment>
<dbReference type="RefSeq" id="WP_131956727.1">
    <property type="nucleotide sequence ID" value="NZ_SMFL01000001.1"/>
</dbReference>
<dbReference type="InterPro" id="IPR010978">
    <property type="entry name" value="tRNA-bd_arm"/>
</dbReference>
<dbReference type="SUPFAM" id="SSF46589">
    <property type="entry name" value="tRNA-binding arm"/>
    <property type="match status" value="1"/>
</dbReference>
<dbReference type="GO" id="GO:0000049">
    <property type="term" value="F:tRNA binding"/>
    <property type="evidence" value="ECO:0007669"/>
    <property type="project" value="InterPro"/>
</dbReference>
<proteinExistence type="inferred from homology"/>
<dbReference type="Pfam" id="PF02912">
    <property type="entry name" value="Phe_tRNA-synt_N"/>
    <property type="match status" value="1"/>
</dbReference>
<evidence type="ECO:0000256" key="5">
    <source>
        <dbReference type="ARBA" id="ARBA00022598"/>
    </source>
</evidence>
<dbReference type="InterPro" id="IPR022911">
    <property type="entry name" value="Phe_tRNA_ligase_alpha1_bac"/>
</dbReference>
<dbReference type="Pfam" id="PF01409">
    <property type="entry name" value="tRNA-synt_2d"/>
    <property type="match status" value="1"/>
</dbReference>
<dbReference type="GO" id="GO:0005524">
    <property type="term" value="F:ATP binding"/>
    <property type="evidence" value="ECO:0007669"/>
    <property type="project" value="UniProtKB-UniRule"/>
</dbReference>
<sequence length="346" mass="39676">MITERVKELISEIEQTEVANKEQLESYRMRYISKKGVVTELFDGLKNIPQEARRAVGQELNVLKNLAQNRFQEFSTAMESSSDANPVLDFDLTLPVVPNQQGSLHPLTIVRRRIIEIFERMGFNVSYGPEIETDWYNFSALNFADNHPAREMQDTFFISKSENAVKDDVLLRTHTSNVQVRLMERQKPPIRSIMPGRVFRNEAISARAHCVFHQVEGLYIDKNVSFKDLKDTLYHFAKEMFGKDSKIRLRPSYFPFTEPSAEIDVTCFICKGVGCNVCKHTGWVEIAGSGMVDPNVLENVGIDSEEYTGFAFGMGIERITMLKYGINDLRLFTENDVRFLRQFEGA</sequence>
<dbReference type="InterPro" id="IPR045864">
    <property type="entry name" value="aa-tRNA-synth_II/BPL/LPL"/>
</dbReference>
<reference evidence="15 16" key="1">
    <citation type="submission" date="2019-03" db="EMBL/GenBank/DDBJ databases">
        <title>Dyadobacter AR-3-6 sp. nov., isolated from arctic soil.</title>
        <authorList>
            <person name="Chaudhary D.K."/>
        </authorList>
    </citation>
    <scope>NUCLEOTIDE SEQUENCE [LARGE SCALE GENOMIC DNA]</scope>
    <source>
        <strain evidence="15 16">AR-3-6</strain>
    </source>
</reference>
<evidence type="ECO:0000256" key="6">
    <source>
        <dbReference type="ARBA" id="ARBA00022723"/>
    </source>
</evidence>
<keyword evidence="9 13" id="KW-0460">Magnesium</keyword>
<keyword evidence="16" id="KW-1185">Reference proteome</keyword>
<evidence type="ECO:0000313" key="15">
    <source>
        <dbReference type="EMBL" id="TDE18646.1"/>
    </source>
</evidence>
<evidence type="ECO:0000256" key="12">
    <source>
        <dbReference type="ARBA" id="ARBA00049255"/>
    </source>
</evidence>
<dbReference type="EC" id="6.1.1.20" evidence="13"/>
<comment type="subunit">
    <text evidence="3 13">Tetramer of two alpha and two beta subunits.</text>
</comment>
<dbReference type="AlphaFoldDB" id="A0A4R5DVQ4"/>
<evidence type="ECO:0000256" key="10">
    <source>
        <dbReference type="ARBA" id="ARBA00022917"/>
    </source>
</evidence>
<dbReference type="PANTHER" id="PTHR11538:SF41">
    <property type="entry name" value="PHENYLALANINE--TRNA LIGASE, MITOCHONDRIAL"/>
    <property type="match status" value="1"/>
</dbReference>
<dbReference type="GO" id="GO:0004826">
    <property type="term" value="F:phenylalanine-tRNA ligase activity"/>
    <property type="evidence" value="ECO:0007669"/>
    <property type="project" value="UniProtKB-UniRule"/>
</dbReference>
<dbReference type="PROSITE" id="PS50862">
    <property type="entry name" value="AA_TRNA_LIGASE_II"/>
    <property type="match status" value="1"/>
</dbReference>
<evidence type="ECO:0000256" key="8">
    <source>
        <dbReference type="ARBA" id="ARBA00022840"/>
    </source>
</evidence>
<dbReference type="PANTHER" id="PTHR11538">
    <property type="entry name" value="PHENYLALANYL-TRNA SYNTHETASE"/>
    <property type="match status" value="1"/>
</dbReference>
<keyword evidence="4 13" id="KW-0963">Cytoplasm</keyword>
<keyword evidence="11 13" id="KW-0030">Aminoacyl-tRNA synthetase</keyword>
<keyword evidence="8 13" id="KW-0067">ATP-binding</keyword>
<accession>A0A4R5DVQ4</accession>
<dbReference type="GO" id="GO:0006432">
    <property type="term" value="P:phenylalanyl-tRNA aminoacylation"/>
    <property type="evidence" value="ECO:0007669"/>
    <property type="project" value="UniProtKB-UniRule"/>
</dbReference>
<dbReference type="NCBIfam" id="TIGR00468">
    <property type="entry name" value="pheS"/>
    <property type="match status" value="1"/>
</dbReference>
<evidence type="ECO:0000256" key="11">
    <source>
        <dbReference type="ARBA" id="ARBA00023146"/>
    </source>
</evidence>
<dbReference type="EMBL" id="SMFL01000001">
    <property type="protein sequence ID" value="TDE18646.1"/>
    <property type="molecule type" value="Genomic_DNA"/>
</dbReference>
<dbReference type="InterPro" id="IPR004529">
    <property type="entry name" value="Phe-tRNA-synth_IIc_asu"/>
</dbReference>
<dbReference type="GO" id="GO:0000287">
    <property type="term" value="F:magnesium ion binding"/>
    <property type="evidence" value="ECO:0007669"/>
    <property type="project" value="UniProtKB-UniRule"/>
</dbReference>
<evidence type="ECO:0000256" key="13">
    <source>
        <dbReference type="HAMAP-Rule" id="MF_00281"/>
    </source>
</evidence>
<name>A0A4R5DVQ4_9BACT</name>
<dbReference type="GO" id="GO:0005737">
    <property type="term" value="C:cytoplasm"/>
    <property type="evidence" value="ECO:0007669"/>
    <property type="project" value="UniProtKB-SubCell"/>
</dbReference>
<evidence type="ECO:0000256" key="9">
    <source>
        <dbReference type="ARBA" id="ARBA00022842"/>
    </source>
</evidence>
<gene>
    <name evidence="13" type="primary">pheS</name>
    <name evidence="15" type="ORF">E0F88_03670</name>
</gene>
<keyword evidence="10 13" id="KW-0648">Protein biosynthesis</keyword>
<comment type="catalytic activity">
    <reaction evidence="12 13">
        <text>tRNA(Phe) + L-phenylalanine + ATP = L-phenylalanyl-tRNA(Phe) + AMP + diphosphate + H(+)</text>
        <dbReference type="Rhea" id="RHEA:19413"/>
        <dbReference type="Rhea" id="RHEA-COMP:9668"/>
        <dbReference type="Rhea" id="RHEA-COMP:9699"/>
        <dbReference type="ChEBI" id="CHEBI:15378"/>
        <dbReference type="ChEBI" id="CHEBI:30616"/>
        <dbReference type="ChEBI" id="CHEBI:33019"/>
        <dbReference type="ChEBI" id="CHEBI:58095"/>
        <dbReference type="ChEBI" id="CHEBI:78442"/>
        <dbReference type="ChEBI" id="CHEBI:78531"/>
        <dbReference type="ChEBI" id="CHEBI:456215"/>
        <dbReference type="EC" id="6.1.1.20"/>
    </reaction>
</comment>
<comment type="similarity">
    <text evidence="2 13">Belongs to the class-II aminoacyl-tRNA synthetase family. Phe-tRNA synthetase alpha subunit type 1 subfamily.</text>
</comment>
<dbReference type="SUPFAM" id="SSF55681">
    <property type="entry name" value="Class II aaRS and biotin synthetases"/>
    <property type="match status" value="1"/>
</dbReference>
<organism evidence="15 16">
    <name type="scientific">Dyadobacter psychrotolerans</name>
    <dbReference type="NCBI Taxonomy" id="2541721"/>
    <lineage>
        <taxon>Bacteria</taxon>
        <taxon>Pseudomonadati</taxon>
        <taxon>Bacteroidota</taxon>
        <taxon>Cytophagia</taxon>
        <taxon>Cytophagales</taxon>
        <taxon>Spirosomataceae</taxon>
        <taxon>Dyadobacter</taxon>
    </lineage>
</organism>
<keyword evidence="6 13" id="KW-0479">Metal-binding</keyword>
<dbReference type="OrthoDB" id="9800719at2"/>
<dbReference type="InterPro" id="IPR004188">
    <property type="entry name" value="Phe-tRNA_ligase_II_N"/>
</dbReference>
<evidence type="ECO:0000256" key="1">
    <source>
        <dbReference type="ARBA" id="ARBA00004496"/>
    </source>
</evidence>